<dbReference type="InterPro" id="IPR000857">
    <property type="entry name" value="MyTH4_dom"/>
</dbReference>
<dbReference type="SUPFAM" id="SSF47031">
    <property type="entry name" value="Second domain of FERM"/>
    <property type="match status" value="1"/>
</dbReference>
<dbReference type="Gene3D" id="1.20.80.10">
    <property type="match status" value="1"/>
</dbReference>
<dbReference type="EMBL" id="OU015568">
    <property type="protein sequence ID" value="CAG5080116.1"/>
    <property type="molecule type" value="Genomic_DNA"/>
</dbReference>
<evidence type="ECO:0000313" key="4">
    <source>
        <dbReference type="EMBL" id="CAG5080116.1"/>
    </source>
</evidence>
<protein>
    <submittedName>
        <fullName evidence="4">Oidioi.mRNA.OKI2018_I69.PAR.g9477.t1.cds</fullName>
    </submittedName>
</protein>
<feature type="domain" description="MyTH4" evidence="3">
    <location>
        <begin position="55"/>
        <end position="243"/>
    </location>
</feature>
<dbReference type="Pfam" id="PF00784">
    <property type="entry name" value="MyTH4"/>
    <property type="match status" value="1"/>
</dbReference>
<keyword evidence="5" id="KW-1185">Reference proteome</keyword>
<gene>
    <name evidence="4" type="ORF">OKIOD_LOCUS1035</name>
</gene>
<proteinExistence type="inferred from homology"/>
<accession>A0ABN7RKS4</accession>
<feature type="domain" description="FERM" evidence="2">
    <location>
        <begin position="248"/>
        <end position="555"/>
    </location>
</feature>
<dbReference type="SMART" id="SM00295">
    <property type="entry name" value="B41"/>
    <property type="match status" value="1"/>
</dbReference>
<organism evidence="4 5">
    <name type="scientific">Oikopleura dioica</name>
    <name type="common">Tunicate</name>
    <dbReference type="NCBI Taxonomy" id="34765"/>
    <lineage>
        <taxon>Eukaryota</taxon>
        <taxon>Metazoa</taxon>
        <taxon>Chordata</taxon>
        <taxon>Tunicata</taxon>
        <taxon>Appendicularia</taxon>
        <taxon>Copelata</taxon>
        <taxon>Oikopleuridae</taxon>
        <taxon>Oikopleura</taxon>
    </lineage>
</organism>
<dbReference type="Proteomes" id="UP001158576">
    <property type="component" value="Chromosome PAR"/>
</dbReference>
<name>A0ABN7RKS4_OIKDI</name>
<comment type="similarity">
    <text evidence="1">Belongs to the TRAFAC class myosin-kinesin ATPase superfamily. Myosin family.</text>
</comment>
<dbReference type="PROSITE" id="PS51016">
    <property type="entry name" value="MYTH4"/>
    <property type="match status" value="1"/>
</dbReference>
<dbReference type="InterPro" id="IPR035963">
    <property type="entry name" value="FERM_2"/>
</dbReference>
<dbReference type="InterPro" id="IPR000299">
    <property type="entry name" value="FERM_domain"/>
</dbReference>
<dbReference type="SUPFAM" id="SSF54236">
    <property type="entry name" value="Ubiquitin-like"/>
    <property type="match status" value="1"/>
</dbReference>
<evidence type="ECO:0000259" key="3">
    <source>
        <dbReference type="PROSITE" id="PS51016"/>
    </source>
</evidence>
<evidence type="ECO:0000256" key="1">
    <source>
        <dbReference type="ARBA" id="ARBA00008314"/>
    </source>
</evidence>
<dbReference type="InterPro" id="IPR029071">
    <property type="entry name" value="Ubiquitin-like_domsf"/>
</dbReference>
<reference evidence="4 5" key="1">
    <citation type="submission" date="2021-04" db="EMBL/GenBank/DDBJ databases">
        <authorList>
            <person name="Bliznina A."/>
        </authorList>
    </citation>
    <scope>NUCLEOTIDE SEQUENCE [LARGE SCALE GENOMIC DNA]</scope>
</reference>
<dbReference type="InterPro" id="IPR038185">
    <property type="entry name" value="MyTH4_dom_sf"/>
</dbReference>
<evidence type="ECO:0000313" key="5">
    <source>
        <dbReference type="Proteomes" id="UP001158576"/>
    </source>
</evidence>
<dbReference type="Pfam" id="PF21989">
    <property type="entry name" value="RA_2"/>
    <property type="match status" value="1"/>
</dbReference>
<dbReference type="InterPro" id="IPR014352">
    <property type="entry name" value="FERM/acyl-CoA-bd_prot_sf"/>
</dbReference>
<dbReference type="Gene3D" id="3.10.20.90">
    <property type="entry name" value="Phosphatidylinositol 3-kinase Catalytic Subunit, Chain A, domain 1"/>
    <property type="match status" value="1"/>
</dbReference>
<evidence type="ECO:0000259" key="2">
    <source>
        <dbReference type="PROSITE" id="PS50057"/>
    </source>
</evidence>
<dbReference type="InterPro" id="IPR051567">
    <property type="entry name" value="Unconventional_Myosin_ATPase"/>
</dbReference>
<dbReference type="Gene3D" id="1.25.40.530">
    <property type="entry name" value="MyTH4 domain"/>
    <property type="match status" value="1"/>
</dbReference>
<dbReference type="PANTHER" id="PTHR22692">
    <property type="entry name" value="MYOSIN VII, XV"/>
    <property type="match status" value="1"/>
</dbReference>
<sequence>MMHRASFMALPRLEGIIEEDDGSEEAILETSEHDDSGDCIIVPAMLRIADKLFVNKRKPLNEPQGSSEALTILNNEKNSESLHYARGCHSILSSLIQDSDTPLEFSPSNSEANINNQILMKIQNIVEVGLRRQNLREELYCQALLSLHLAQSARQQKIAWVYLALLVGCFLPSQRLKSLLDNFISEKSSENISEALYCGEKLKRSNEAMVQKKAEKIDGVDIFHELRQQRRAPPSSYEFWAAIRKSQSVVAVVCPDEAKRSVAADSSSTAAEIVEKVCARLEIKDPFGFSLFIRAGQRLAPVGEGGVYLMDAIWQAERFSAEQGLDPPQVFLRRDLFPLHWHPELDRPAARLIFAQVCSSVRTGENRTNSSQDLALLAAYQFINENGRVLDHNEKRITQHCDQVMPGSVFRNAQKSTKKEWIKMVQKTISEVKKLNPIDLTSDVIVEKVVRFALNTWSASFSRRYDIRGFSIIGKQKEASGHISLEMNHRTFHIRSLSGEEYHKIMTKHIRKCFLLPVREDGLGRIQIATDEEIINLITPFSAELHKIINRLISN</sequence>
<dbReference type="PROSITE" id="PS50057">
    <property type="entry name" value="FERM_3"/>
    <property type="match status" value="1"/>
</dbReference>
<dbReference type="InterPro" id="IPR019749">
    <property type="entry name" value="Band_41_domain"/>
</dbReference>
<dbReference type="PANTHER" id="PTHR22692:SF33">
    <property type="entry name" value="MYOSIN"/>
    <property type="match status" value="1"/>
</dbReference>